<dbReference type="Pfam" id="PF00535">
    <property type="entry name" value="Glycos_transf_2"/>
    <property type="match status" value="1"/>
</dbReference>
<dbReference type="Proteomes" id="UP000270205">
    <property type="component" value="Unassembled WGS sequence"/>
</dbReference>
<protein>
    <submittedName>
        <fullName evidence="4">Putative glycosyltransferase</fullName>
        <ecNumber evidence="4">2.4.1.212</ecNumber>
    </submittedName>
</protein>
<dbReference type="CDD" id="cd00761">
    <property type="entry name" value="Glyco_tranf_GTA_type"/>
    <property type="match status" value="1"/>
</dbReference>
<dbReference type="EMBL" id="UYIV01000001">
    <property type="protein sequence ID" value="VDH05091.1"/>
    <property type="molecule type" value="Genomic_DNA"/>
</dbReference>
<reference evidence="4 5" key="1">
    <citation type="submission" date="2018-11" db="EMBL/GenBank/DDBJ databases">
        <authorList>
            <consortium name="Pathogen Informatics"/>
        </authorList>
    </citation>
    <scope>NUCLEOTIDE SEQUENCE [LARGE SCALE GENOMIC DNA]</scope>
    <source>
        <strain evidence="4 5">NCTC12929</strain>
    </source>
</reference>
<keyword evidence="1 4" id="KW-0328">Glycosyltransferase</keyword>
<feature type="domain" description="Glycosyltransferase 2-like" evidence="3">
    <location>
        <begin position="7"/>
        <end position="151"/>
    </location>
</feature>
<dbReference type="PANTHER" id="PTHR22916">
    <property type="entry name" value="GLYCOSYLTRANSFERASE"/>
    <property type="match status" value="1"/>
</dbReference>
<dbReference type="PANTHER" id="PTHR22916:SF51">
    <property type="entry name" value="GLYCOSYLTRANSFERASE EPSH-RELATED"/>
    <property type="match status" value="1"/>
</dbReference>
<name>A0A7Z9CGH6_9FLAO</name>
<dbReference type="AlphaFoldDB" id="A0A7Z9CGH6"/>
<proteinExistence type="predicted"/>
<dbReference type="Gene3D" id="3.90.550.10">
    <property type="entry name" value="Spore Coat Polysaccharide Biosynthesis Protein SpsA, Chain A"/>
    <property type="match status" value="1"/>
</dbReference>
<accession>A0A7Z9CGH6</accession>
<dbReference type="EC" id="2.4.1.212" evidence="4"/>
<dbReference type="SUPFAM" id="SSF53448">
    <property type="entry name" value="Nucleotide-diphospho-sugar transferases"/>
    <property type="match status" value="1"/>
</dbReference>
<dbReference type="InterPro" id="IPR001173">
    <property type="entry name" value="Glyco_trans_2-like"/>
</dbReference>
<dbReference type="RefSeq" id="WP_125151534.1">
    <property type="nucleotide sequence ID" value="NZ_UYIV01000001.1"/>
</dbReference>
<sequence>MNSPKVSVLIPVYGVEDFVIKCLQSVVEQTYQHLEIIIINDCTRDRSIEYVTQFLQNHPTENRVKIINNENNKGLAATRNVGICHATGQYILHLDADDYLEINGIELLVQKALEQGVDIVFSNYNIIGPNEGNYKRTLQKAPKEDYLRKILLRQTSLNVWGNLYKKELFDGIRFLDGVNFGEDYTTLPKLVHTAETIDFIEESIYNYLKINTSSYTANVSHKSIEDMLQGYESIAHYFSLKENKWVDLVKESFYILKAHIIKSTRGNSNLLAFLKQKIARKKKKYPKVIGIQNNMILLLFDWCLPLCAFIVRKTILWKQEDKNFLKTKK</sequence>
<evidence type="ECO:0000256" key="2">
    <source>
        <dbReference type="ARBA" id="ARBA00022679"/>
    </source>
</evidence>
<dbReference type="InterPro" id="IPR029044">
    <property type="entry name" value="Nucleotide-diphossugar_trans"/>
</dbReference>
<evidence type="ECO:0000313" key="5">
    <source>
        <dbReference type="Proteomes" id="UP000270205"/>
    </source>
</evidence>
<dbReference type="GO" id="GO:0050501">
    <property type="term" value="F:hyaluronan synthase activity"/>
    <property type="evidence" value="ECO:0007669"/>
    <property type="project" value="UniProtKB-EC"/>
</dbReference>
<evidence type="ECO:0000256" key="1">
    <source>
        <dbReference type="ARBA" id="ARBA00022676"/>
    </source>
</evidence>
<comment type="caution">
    <text evidence="4">The sequence shown here is derived from an EMBL/GenBank/DDBJ whole genome shotgun (WGS) entry which is preliminary data.</text>
</comment>
<organism evidence="4 5">
    <name type="scientific">Bergeyella zoohelcum</name>
    <dbReference type="NCBI Taxonomy" id="1015"/>
    <lineage>
        <taxon>Bacteria</taxon>
        <taxon>Pseudomonadati</taxon>
        <taxon>Bacteroidota</taxon>
        <taxon>Flavobacteriia</taxon>
        <taxon>Flavobacteriales</taxon>
        <taxon>Weeksellaceae</taxon>
        <taxon>Bergeyella</taxon>
    </lineage>
</organism>
<keyword evidence="2 4" id="KW-0808">Transferase</keyword>
<evidence type="ECO:0000313" key="4">
    <source>
        <dbReference type="EMBL" id="VDH05091.1"/>
    </source>
</evidence>
<gene>
    <name evidence="4" type="primary">hyaD_2</name>
    <name evidence="4" type="ORF">NCTC12929_01761</name>
</gene>
<evidence type="ECO:0000259" key="3">
    <source>
        <dbReference type="Pfam" id="PF00535"/>
    </source>
</evidence>